<evidence type="ECO:0000313" key="1">
    <source>
        <dbReference type="EMBL" id="MDL5355924.1"/>
    </source>
</evidence>
<dbReference type="RefSeq" id="WP_286039176.1">
    <property type="nucleotide sequence ID" value="NZ_JASVWJ010000007.1"/>
</dbReference>
<dbReference type="SUPFAM" id="SSF52540">
    <property type="entry name" value="P-loop containing nucleoside triphosphate hydrolases"/>
    <property type="match status" value="1"/>
</dbReference>
<protein>
    <recommendedName>
        <fullName evidence="3">ATP-binding protein</fullName>
    </recommendedName>
</protein>
<gene>
    <name evidence="1" type="ORF">QSH02_13870</name>
</gene>
<accession>A0AAW7CVF3</accession>
<sequence>MLKIEDIFGVSGKQVGSYIERDHVDAKLIDALRTEKQIIVYGASKQGKTALVKKYITYDDHILISLSPTHTLKDIYQSILRKCNVVLKTSYTEGTGEKNKATGKASIQGAVALIAKANVSFTIQDEKNTSNIEHYDEIEFNLDLPDDVAYLINHVGSKKIIILENFHYLPEEIQRAFAFDLRTFHDLKVRFIILGVWKEANRLTQFNGELQDRISEIPVEPWLETDFRSIAKKGGDLLNIDITPVIIEKCISNSFGSVGVFQELLKESCIADGILTKQETTKHFINIDAVNTAIAMKTNEYSGRHLRNLETMAVANSASITKDNPLPYFLNYYIVMHILSLGYHGVNGGISKENILHALKQVHHRKDELKGHQLVTALKKLTGLQASKGITPPVIAYDSNSRQLKIVDSTFYFFLKNSDLEEVKSEIPCPMDGLDV</sequence>
<evidence type="ECO:0000313" key="2">
    <source>
        <dbReference type="Proteomes" id="UP001224739"/>
    </source>
</evidence>
<dbReference type="Proteomes" id="UP001224739">
    <property type="component" value="Unassembled WGS sequence"/>
</dbReference>
<dbReference type="EMBL" id="JASVWL010000011">
    <property type="protein sequence ID" value="MDL5355924.1"/>
    <property type="molecule type" value="Genomic_DNA"/>
</dbReference>
<dbReference type="Gene3D" id="3.40.50.300">
    <property type="entry name" value="P-loop containing nucleotide triphosphate hydrolases"/>
    <property type="match status" value="1"/>
</dbReference>
<organism evidence="1 2">
    <name type="scientific">Proteus faecis</name>
    <dbReference type="NCBI Taxonomy" id="2050967"/>
    <lineage>
        <taxon>Bacteria</taxon>
        <taxon>Pseudomonadati</taxon>
        <taxon>Pseudomonadota</taxon>
        <taxon>Gammaproteobacteria</taxon>
        <taxon>Enterobacterales</taxon>
        <taxon>Morganellaceae</taxon>
        <taxon>Proteus</taxon>
    </lineage>
</organism>
<proteinExistence type="predicted"/>
<comment type="caution">
    <text evidence="1">The sequence shown here is derived from an EMBL/GenBank/DDBJ whole genome shotgun (WGS) entry which is preliminary data.</text>
</comment>
<dbReference type="AlphaFoldDB" id="A0AAW7CVF3"/>
<name>A0AAW7CVF3_9GAMM</name>
<dbReference type="InterPro" id="IPR027417">
    <property type="entry name" value="P-loop_NTPase"/>
</dbReference>
<reference evidence="1" key="1">
    <citation type="submission" date="2023-06" db="EMBL/GenBank/DDBJ databases">
        <title>Acute promotion of culturable opportunistic pathogens and persistent increase of antibiotic resistance following antibiotic exposure in mouse gut microbiota.</title>
        <authorList>
            <person name="Li L."/>
            <person name="Wang B."/>
            <person name="Sun Y."/>
            <person name="Wang M."/>
            <person name="Xu H."/>
        </authorList>
    </citation>
    <scope>NUCLEOTIDE SEQUENCE</scope>
    <source>
        <strain evidence="1">EPA10_1</strain>
    </source>
</reference>
<evidence type="ECO:0008006" key="3">
    <source>
        <dbReference type="Google" id="ProtNLM"/>
    </source>
</evidence>
<dbReference type="GeneID" id="83613117"/>